<proteinExistence type="predicted"/>
<organism evidence="1 2">
    <name type="scientific">Ogataea philodendri</name>
    <dbReference type="NCBI Taxonomy" id="1378263"/>
    <lineage>
        <taxon>Eukaryota</taxon>
        <taxon>Fungi</taxon>
        <taxon>Dikarya</taxon>
        <taxon>Ascomycota</taxon>
        <taxon>Saccharomycotina</taxon>
        <taxon>Pichiomycetes</taxon>
        <taxon>Pichiales</taxon>
        <taxon>Pichiaceae</taxon>
        <taxon>Ogataea</taxon>
    </lineage>
</organism>
<dbReference type="RefSeq" id="XP_046060825.1">
    <property type="nucleotide sequence ID" value="XM_046204820.1"/>
</dbReference>
<evidence type="ECO:0000313" key="2">
    <source>
        <dbReference type="Proteomes" id="UP000769157"/>
    </source>
</evidence>
<dbReference type="OrthoDB" id="376826at2759"/>
<reference evidence="1" key="2">
    <citation type="submission" date="2021-01" db="EMBL/GenBank/DDBJ databases">
        <authorList>
            <person name="Schikora-Tamarit M.A."/>
        </authorList>
    </citation>
    <scope>NUCLEOTIDE SEQUENCE</scope>
    <source>
        <strain evidence="1">CBS6075</strain>
    </source>
</reference>
<protein>
    <submittedName>
        <fullName evidence="1">Uncharacterized protein</fullName>
    </submittedName>
</protein>
<gene>
    <name evidence="1" type="ORF">OGAPHI_003809</name>
</gene>
<dbReference type="Proteomes" id="UP000769157">
    <property type="component" value="Unassembled WGS sequence"/>
</dbReference>
<name>A0A9P8P5V2_9ASCO</name>
<comment type="caution">
    <text evidence="1">The sequence shown here is derived from an EMBL/GenBank/DDBJ whole genome shotgun (WGS) entry which is preliminary data.</text>
</comment>
<evidence type="ECO:0000313" key="1">
    <source>
        <dbReference type="EMBL" id="KAH3665621.1"/>
    </source>
</evidence>
<dbReference type="AlphaFoldDB" id="A0A9P8P5V2"/>
<dbReference type="Pfam" id="PF17316">
    <property type="entry name" value="Perilipin_2"/>
    <property type="match status" value="1"/>
</dbReference>
<dbReference type="EMBL" id="JAEUBE010000295">
    <property type="protein sequence ID" value="KAH3665621.1"/>
    <property type="molecule type" value="Genomic_DNA"/>
</dbReference>
<keyword evidence="2" id="KW-1185">Reference proteome</keyword>
<reference evidence="1" key="1">
    <citation type="journal article" date="2021" name="Open Biol.">
        <title>Shared evolutionary footprints suggest mitochondrial oxidative damage underlies multiple complex I losses in fungi.</title>
        <authorList>
            <person name="Schikora-Tamarit M.A."/>
            <person name="Marcet-Houben M."/>
            <person name="Nosek J."/>
            <person name="Gabaldon T."/>
        </authorList>
    </citation>
    <scope>NUCLEOTIDE SEQUENCE</scope>
    <source>
        <strain evidence="1">CBS6075</strain>
    </source>
</reference>
<accession>A0A9P8P5V2</accession>
<dbReference type="GeneID" id="70235774"/>
<sequence>MDSVYLLPNRASVNQAQILFFWLLLHSPTTPPPDTATLSFSRGTCYHLSVPLSMTSAPIPETTKTYARIKTYPIAASWIRIGGHFPASHVVRPQMYTMAYSPAFRDYTEAIDSYFDNWLEDIEKTVPEIKTLRMRDIRDSLTQPVVDASLFVDRNMHSLSVALRQRVIEPARRSASDLRKAYAPLYDTHGRALIRSQLDPLFRPINKRLASYVHHSGDNTHSSEMSHTLGLLSEFAEQTRPRVAETIARSGQLPNQVSSHLNQVYQTNKAKRGEGRLIVMIASMDTVRDLVNEGYTVVNEPPRSPEL</sequence>